<evidence type="ECO:0000256" key="5">
    <source>
        <dbReference type="ARBA" id="ARBA00022989"/>
    </source>
</evidence>
<sequence>MPVTSESFTHGHAHSHSHSHAHTPGHSRKNRWAPSSLGRIPSDSLVNQAIPDTSPRDEVIPHAHNDEFFHANGIASAPSLQIGHVHKHGGEKRKQSDAAYNPPVQAYHQPATDSATWATQQILRVTERWPLIHGIVIDADSRRIFYFMLLNLAFMFVQATYGYLTGSLGLISDSLHMFFDVVGLFVGLCAAVMSKWPPSLKFPYGYGKIDTLAGFANAVFLMLISVEIVYQAVERLSNGADVARTTELLIVSSIGLAVNMVGIMAFHGHHGHDHGHDHGHAHSHSHDHAHSHEHSHSHSHDHSHSHSHDHHDHDHGHHHSPSDINSPLSASASPTKGSKAASPSHAHHSNNMMGLYLHIMADALGSVSVVISTILIQFTGWSGWDPIGSFLIAVLIFASVIPLVSSTTKILLLSLNSDIEYNLRDILAGVSNIRGVVGYSVPKFWLEDIKKDAGGHGHHHHGHSHDHDHHHGHERKSSDCAQSDDEETTTVLGLMHVIASTSADLHDVERRTSAYLRARKMDVVIQVEREGEGRCWCGGGKVT</sequence>
<dbReference type="PANTHER" id="PTHR45755">
    <property type="match status" value="1"/>
</dbReference>
<dbReference type="InterPro" id="IPR027469">
    <property type="entry name" value="Cation_efflux_TMD_sf"/>
</dbReference>
<comment type="function">
    <text evidence="8">Functions as a zinc transporter.</text>
</comment>
<evidence type="ECO:0000313" key="11">
    <source>
        <dbReference type="EMBL" id="KPI40276.1"/>
    </source>
</evidence>
<feature type="transmembrane region" description="Helical" evidence="8">
    <location>
        <begin position="175"/>
        <end position="193"/>
    </location>
</feature>
<evidence type="ECO:0000256" key="9">
    <source>
        <dbReference type="SAM" id="MobiDB-lite"/>
    </source>
</evidence>
<reference evidence="11 12" key="1">
    <citation type="submission" date="2015-06" db="EMBL/GenBank/DDBJ databases">
        <title>Draft genome of the ant-associated black yeast Phialophora attae CBS 131958.</title>
        <authorList>
            <person name="Moreno L.F."/>
            <person name="Stielow B.J."/>
            <person name="de Hoog S."/>
            <person name="Vicente V.A."/>
            <person name="Weiss V.A."/>
            <person name="de Vries M."/>
            <person name="Cruz L.M."/>
            <person name="Souza E.M."/>
        </authorList>
    </citation>
    <scope>NUCLEOTIDE SEQUENCE [LARGE SCALE GENOMIC DNA]</scope>
    <source>
        <strain evidence="11 12">CBS 131958</strain>
    </source>
</reference>
<dbReference type="NCBIfam" id="TIGR01297">
    <property type="entry name" value="CDF"/>
    <property type="match status" value="1"/>
</dbReference>
<dbReference type="AlphaFoldDB" id="A0A0N1H9I2"/>
<dbReference type="RefSeq" id="XP_018000239.1">
    <property type="nucleotide sequence ID" value="XM_018147956.1"/>
</dbReference>
<feature type="compositionally biased region" description="Basic and acidic residues" evidence="9">
    <location>
        <begin position="465"/>
        <end position="478"/>
    </location>
</feature>
<dbReference type="GO" id="GO:0031410">
    <property type="term" value="C:cytoplasmic vesicle"/>
    <property type="evidence" value="ECO:0007669"/>
    <property type="project" value="TreeGrafter"/>
</dbReference>
<keyword evidence="3 8" id="KW-0813">Transport</keyword>
<feature type="compositionally biased region" description="Basic residues" evidence="9">
    <location>
        <begin position="11"/>
        <end position="31"/>
    </location>
</feature>
<dbReference type="Gene3D" id="1.20.1510.10">
    <property type="entry name" value="Cation efflux protein transmembrane domain"/>
    <property type="match status" value="1"/>
</dbReference>
<dbReference type="InterPro" id="IPR002524">
    <property type="entry name" value="Cation_efflux"/>
</dbReference>
<dbReference type="InterPro" id="IPR058533">
    <property type="entry name" value="Cation_efflux_TM"/>
</dbReference>
<organism evidence="11 12">
    <name type="scientific">Cyphellophora attinorum</name>
    <dbReference type="NCBI Taxonomy" id="1664694"/>
    <lineage>
        <taxon>Eukaryota</taxon>
        <taxon>Fungi</taxon>
        <taxon>Dikarya</taxon>
        <taxon>Ascomycota</taxon>
        <taxon>Pezizomycotina</taxon>
        <taxon>Eurotiomycetes</taxon>
        <taxon>Chaetothyriomycetidae</taxon>
        <taxon>Chaetothyriales</taxon>
        <taxon>Cyphellophoraceae</taxon>
        <taxon>Cyphellophora</taxon>
    </lineage>
</organism>
<dbReference type="GO" id="GO:0005789">
    <property type="term" value="C:endoplasmic reticulum membrane"/>
    <property type="evidence" value="ECO:0007669"/>
    <property type="project" value="UniProtKB-SubCell"/>
</dbReference>
<evidence type="ECO:0000256" key="8">
    <source>
        <dbReference type="RuleBase" id="RU369017"/>
    </source>
</evidence>
<dbReference type="InterPro" id="IPR045316">
    <property type="entry name" value="Msc2-like"/>
</dbReference>
<feature type="transmembrane region" description="Helical" evidence="8">
    <location>
        <begin position="355"/>
        <end position="378"/>
    </location>
</feature>
<evidence type="ECO:0000256" key="2">
    <source>
        <dbReference type="ARBA" id="ARBA00008873"/>
    </source>
</evidence>
<dbReference type="VEuPathDB" id="FungiDB:AB675_7576"/>
<keyword evidence="6 8" id="KW-0406">Ion transport</keyword>
<evidence type="ECO:0000256" key="1">
    <source>
        <dbReference type="ARBA" id="ARBA00004141"/>
    </source>
</evidence>
<feature type="compositionally biased region" description="Polar residues" evidence="9">
    <location>
        <begin position="322"/>
        <end position="336"/>
    </location>
</feature>
<protein>
    <recommendedName>
        <fullName evidence="8">Zinc transporter</fullName>
    </recommendedName>
</protein>
<feature type="transmembrane region" description="Helical" evidence="8">
    <location>
        <begin position="390"/>
        <end position="415"/>
    </location>
</feature>
<evidence type="ECO:0000259" key="10">
    <source>
        <dbReference type="Pfam" id="PF01545"/>
    </source>
</evidence>
<dbReference type="STRING" id="1664694.A0A0N1H9I2"/>
<feature type="region of interest" description="Disordered" evidence="9">
    <location>
        <begin position="269"/>
        <end position="346"/>
    </location>
</feature>
<feature type="compositionally biased region" description="Basic and acidic residues" evidence="9">
    <location>
        <begin position="274"/>
        <end position="315"/>
    </location>
</feature>
<feature type="domain" description="Cation efflux protein transmembrane" evidence="10">
    <location>
        <begin position="144"/>
        <end position="412"/>
    </location>
</feature>
<feature type="transmembrane region" description="Helical" evidence="8">
    <location>
        <begin position="144"/>
        <end position="163"/>
    </location>
</feature>
<dbReference type="Proteomes" id="UP000038010">
    <property type="component" value="Unassembled WGS sequence"/>
</dbReference>
<feature type="region of interest" description="Disordered" evidence="9">
    <location>
        <begin position="1"/>
        <end position="60"/>
    </location>
</feature>
<dbReference type="GO" id="GO:1904257">
    <property type="term" value="P:zinc ion import into Golgi lumen"/>
    <property type="evidence" value="ECO:0007669"/>
    <property type="project" value="TreeGrafter"/>
</dbReference>
<keyword evidence="8" id="KW-0256">Endoplasmic reticulum</keyword>
<comment type="subcellular location">
    <subcellularLocation>
        <location evidence="8">Endoplasmic reticulum membrane</location>
        <topology evidence="8">Multi-pass membrane protein</topology>
    </subcellularLocation>
    <subcellularLocation>
        <location evidence="1">Membrane</location>
        <topology evidence="1">Multi-pass membrane protein</topology>
    </subcellularLocation>
</comment>
<dbReference type="Pfam" id="PF01545">
    <property type="entry name" value="Cation_efflux"/>
    <property type="match status" value="1"/>
</dbReference>
<evidence type="ECO:0000256" key="7">
    <source>
        <dbReference type="ARBA" id="ARBA00023136"/>
    </source>
</evidence>
<evidence type="ECO:0000256" key="3">
    <source>
        <dbReference type="ARBA" id="ARBA00022448"/>
    </source>
</evidence>
<feature type="transmembrane region" description="Helical" evidence="8">
    <location>
        <begin position="248"/>
        <end position="266"/>
    </location>
</feature>
<dbReference type="GO" id="GO:0005385">
    <property type="term" value="F:zinc ion transmembrane transporter activity"/>
    <property type="evidence" value="ECO:0007669"/>
    <property type="project" value="UniProtKB-UniRule"/>
</dbReference>
<feature type="transmembrane region" description="Helical" evidence="8">
    <location>
        <begin position="214"/>
        <end position="233"/>
    </location>
</feature>
<evidence type="ECO:0000256" key="4">
    <source>
        <dbReference type="ARBA" id="ARBA00022692"/>
    </source>
</evidence>
<dbReference type="GO" id="GO:0005794">
    <property type="term" value="C:Golgi apparatus"/>
    <property type="evidence" value="ECO:0007669"/>
    <property type="project" value="TreeGrafter"/>
</dbReference>
<dbReference type="GO" id="GO:0006882">
    <property type="term" value="P:intracellular zinc ion homeostasis"/>
    <property type="evidence" value="ECO:0007669"/>
    <property type="project" value="InterPro"/>
</dbReference>
<name>A0A0N1H9I2_9EURO</name>
<keyword evidence="4 8" id="KW-0812">Transmembrane</keyword>
<keyword evidence="7 8" id="KW-0472">Membrane</keyword>
<dbReference type="EMBL" id="LFJN01000012">
    <property type="protein sequence ID" value="KPI40276.1"/>
    <property type="molecule type" value="Genomic_DNA"/>
</dbReference>
<accession>A0A0N1H9I2</accession>
<dbReference type="SUPFAM" id="SSF161111">
    <property type="entry name" value="Cation efflux protein transmembrane domain-like"/>
    <property type="match status" value="1"/>
</dbReference>
<comment type="similarity">
    <text evidence="2 8">Belongs to the cation diffusion facilitator (CDF) transporter (TC 2.A.4) family. SLC30A subfamily.</text>
</comment>
<dbReference type="GeneID" id="28739836"/>
<dbReference type="PANTHER" id="PTHR45755:SF4">
    <property type="entry name" value="ZINC TRANSPORTER 7"/>
    <property type="match status" value="1"/>
</dbReference>
<dbReference type="OrthoDB" id="78669at2759"/>
<keyword evidence="5 8" id="KW-1133">Transmembrane helix</keyword>
<gene>
    <name evidence="11" type="ORF">AB675_7576</name>
</gene>
<proteinExistence type="inferred from homology"/>
<dbReference type="FunFam" id="1.20.1510.10:FF:000014">
    <property type="entry name" value="Cation efflux protein/ zinc transporter"/>
    <property type="match status" value="1"/>
</dbReference>
<evidence type="ECO:0000256" key="6">
    <source>
        <dbReference type="ARBA" id="ARBA00023065"/>
    </source>
</evidence>
<comment type="caution">
    <text evidence="11">The sequence shown here is derived from an EMBL/GenBank/DDBJ whole genome shotgun (WGS) entry which is preliminary data.</text>
</comment>
<feature type="region of interest" description="Disordered" evidence="9">
    <location>
        <begin position="455"/>
        <end position="485"/>
    </location>
</feature>
<evidence type="ECO:0000313" key="12">
    <source>
        <dbReference type="Proteomes" id="UP000038010"/>
    </source>
</evidence>
<keyword evidence="12" id="KW-1185">Reference proteome</keyword>